<keyword evidence="4" id="KW-0611">Plant defense</keyword>
<dbReference type="EMBL" id="AYRZ02000176">
    <property type="protein sequence ID" value="PHT61357.1"/>
    <property type="molecule type" value="Genomic_DNA"/>
</dbReference>
<dbReference type="PANTHER" id="PTHR36766:SF70">
    <property type="entry name" value="DISEASE RESISTANCE PROTEIN RGA4"/>
    <property type="match status" value="1"/>
</dbReference>
<evidence type="ECO:0008006" key="11">
    <source>
        <dbReference type="Google" id="ProtNLM"/>
    </source>
</evidence>
<keyword evidence="6" id="KW-0175">Coiled coil</keyword>
<evidence type="ECO:0000313" key="9">
    <source>
        <dbReference type="EMBL" id="PHT61357.1"/>
    </source>
</evidence>
<dbReference type="InterPro" id="IPR002182">
    <property type="entry name" value="NB-ARC"/>
</dbReference>
<evidence type="ECO:0000256" key="6">
    <source>
        <dbReference type="SAM" id="Coils"/>
    </source>
</evidence>
<evidence type="ECO:0000256" key="5">
    <source>
        <dbReference type="ARBA" id="ARBA00022840"/>
    </source>
</evidence>
<feature type="non-terminal residue" evidence="9">
    <location>
        <position position="1"/>
    </location>
</feature>
<dbReference type="Proteomes" id="UP000222542">
    <property type="component" value="Unassembled WGS sequence"/>
</dbReference>
<dbReference type="AlphaFoldDB" id="A0A2G2XV37"/>
<name>A0A2G2XV37_CAPAN</name>
<dbReference type="Pfam" id="PF00931">
    <property type="entry name" value="NB-ARC"/>
    <property type="match status" value="1"/>
</dbReference>
<dbReference type="Gene3D" id="1.20.5.4130">
    <property type="match status" value="1"/>
</dbReference>
<feature type="coiled-coil region" evidence="6">
    <location>
        <begin position="37"/>
        <end position="64"/>
    </location>
</feature>
<evidence type="ECO:0000256" key="4">
    <source>
        <dbReference type="ARBA" id="ARBA00022821"/>
    </source>
</evidence>
<evidence type="ECO:0000259" key="8">
    <source>
        <dbReference type="Pfam" id="PF18052"/>
    </source>
</evidence>
<organism evidence="9 10">
    <name type="scientific">Capsicum annuum</name>
    <name type="common">Capsicum pepper</name>
    <dbReference type="NCBI Taxonomy" id="4072"/>
    <lineage>
        <taxon>Eukaryota</taxon>
        <taxon>Viridiplantae</taxon>
        <taxon>Streptophyta</taxon>
        <taxon>Embryophyta</taxon>
        <taxon>Tracheophyta</taxon>
        <taxon>Spermatophyta</taxon>
        <taxon>Magnoliopsida</taxon>
        <taxon>eudicotyledons</taxon>
        <taxon>Gunneridae</taxon>
        <taxon>Pentapetalae</taxon>
        <taxon>asterids</taxon>
        <taxon>lamiids</taxon>
        <taxon>Solanales</taxon>
        <taxon>Solanaceae</taxon>
        <taxon>Solanoideae</taxon>
        <taxon>Capsiceae</taxon>
        <taxon>Capsicum</taxon>
    </lineage>
</organism>
<evidence type="ECO:0000313" key="10">
    <source>
        <dbReference type="Proteomes" id="UP000222542"/>
    </source>
</evidence>
<dbReference type="GO" id="GO:0043531">
    <property type="term" value="F:ADP binding"/>
    <property type="evidence" value="ECO:0007669"/>
    <property type="project" value="InterPro"/>
</dbReference>
<feature type="domain" description="NB-ARC" evidence="7">
    <location>
        <begin position="123"/>
        <end position="168"/>
    </location>
</feature>
<keyword evidence="3" id="KW-0547">Nucleotide-binding</keyword>
<dbReference type="Pfam" id="PF18052">
    <property type="entry name" value="Rx_N"/>
    <property type="match status" value="1"/>
</dbReference>
<dbReference type="OMA" id="VATCCED"/>
<dbReference type="InterPro" id="IPR041118">
    <property type="entry name" value="Rx_N"/>
</dbReference>
<keyword evidence="5" id="KW-0067">ATP-binding</keyword>
<evidence type="ECO:0000256" key="1">
    <source>
        <dbReference type="ARBA" id="ARBA00022614"/>
    </source>
</evidence>
<accession>A0A2G2XV37</accession>
<keyword evidence="10" id="KW-1185">Reference proteome</keyword>
<dbReference type="SUPFAM" id="SSF52540">
    <property type="entry name" value="P-loop containing nucleoside triphosphate hydrolases"/>
    <property type="match status" value="1"/>
</dbReference>
<dbReference type="STRING" id="4072.A0A2G2XV37"/>
<reference evidence="9 10" key="1">
    <citation type="journal article" date="2014" name="Nat. Genet.">
        <title>Genome sequence of the hot pepper provides insights into the evolution of pungency in Capsicum species.</title>
        <authorList>
            <person name="Kim S."/>
            <person name="Park M."/>
            <person name="Yeom S.I."/>
            <person name="Kim Y.M."/>
            <person name="Lee J.M."/>
            <person name="Lee H.A."/>
            <person name="Seo E."/>
            <person name="Choi J."/>
            <person name="Cheong K."/>
            <person name="Kim K.T."/>
            <person name="Jung K."/>
            <person name="Lee G.W."/>
            <person name="Oh S.K."/>
            <person name="Bae C."/>
            <person name="Kim S.B."/>
            <person name="Lee H.Y."/>
            <person name="Kim S.Y."/>
            <person name="Kim M.S."/>
            <person name="Kang B.C."/>
            <person name="Jo Y.D."/>
            <person name="Yang H.B."/>
            <person name="Jeong H.J."/>
            <person name="Kang W.H."/>
            <person name="Kwon J.K."/>
            <person name="Shin C."/>
            <person name="Lim J.Y."/>
            <person name="Park J.H."/>
            <person name="Huh J.H."/>
            <person name="Kim J.S."/>
            <person name="Kim B.D."/>
            <person name="Cohen O."/>
            <person name="Paran I."/>
            <person name="Suh M.C."/>
            <person name="Lee S.B."/>
            <person name="Kim Y.K."/>
            <person name="Shin Y."/>
            <person name="Noh S.J."/>
            <person name="Park J."/>
            <person name="Seo Y.S."/>
            <person name="Kwon S.Y."/>
            <person name="Kim H.A."/>
            <person name="Park J.M."/>
            <person name="Kim H.J."/>
            <person name="Choi S.B."/>
            <person name="Bosland P.W."/>
            <person name="Reeves G."/>
            <person name="Jo S.H."/>
            <person name="Lee B.W."/>
            <person name="Cho H.T."/>
            <person name="Choi H.S."/>
            <person name="Lee M.S."/>
            <person name="Yu Y."/>
            <person name="Do Choi Y."/>
            <person name="Park B.S."/>
            <person name="van Deynze A."/>
            <person name="Ashrafi H."/>
            <person name="Hill T."/>
            <person name="Kim W.T."/>
            <person name="Pai H.S."/>
            <person name="Ahn H.K."/>
            <person name="Yeam I."/>
            <person name="Giovannoni J.J."/>
            <person name="Rose J.K."/>
            <person name="Sorensen I."/>
            <person name="Lee S.J."/>
            <person name="Kim R.W."/>
            <person name="Choi I.Y."/>
            <person name="Choi B.S."/>
            <person name="Lim J.S."/>
            <person name="Lee Y.H."/>
            <person name="Choi D."/>
        </authorList>
    </citation>
    <scope>NUCLEOTIDE SEQUENCE [LARGE SCALE GENOMIC DNA]</scope>
    <source>
        <strain evidence="10">cv. CM334</strain>
    </source>
</reference>
<reference evidence="9 10" key="2">
    <citation type="journal article" date="2017" name="Genome Biol.">
        <title>New reference genome sequences of hot pepper reveal the massive evolution of plant disease-resistance genes by retroduplication.</title>
        <authorList>
            <person name="Kim S."/>
            <person name="Park J."/>
            <person name="Yeom S.I."/>
            <person name="Kim Y.M."/>
            <person name="Seo E."/>
            <person name="Kim K.T."/>
            <person name="Kim M.S."/>
            <person name="Lee J.M."/>
            <person name="Cheong K."/>
            <person name="Shin H.S."/>
            <person name="Kim S.B."/>
            <person name="Han K."/>
            <person name="Lee J."/>
            <person name="Park M."/>
            <person name="Lee H.A."/>
            <person name="Lee H.Y."/>
            <person name="Lee Y."/>
            <person name="Oh S."/>
            <person name="Lee J.H."/>
            <person name="Choi E."/>
            <person name="Choi E."/>
            <person name="Lee S.E."/>
            <person name="Jeon J."/>
            <person name="Kim H."/>
            <person name="Choi G."/>
            <person name="Song H."/>
            <person name="Lee J."/>
            <person name="Lee S.C."/>
            <person name="Kwon J.K."/>
            <person name="Lee H.Y."/>
            <person name="Koo N."/>
            <person name="Hong Y."/>
            <person name="Kim R.W."/>
            <person name="Kang W.H."/>
            <person name="Huh J.H."/>
            <person name="Kang B.C."/>
            <person name="Yang T.J."/>
            <person name="Lee Y.H."/>
            <person name="Bennetzen J.L."/>
            <person name="Choi D."/>
        </authorList>
    </citation>
    <scope>NUCLEOTIDE SEQUENCE [LARGE SCALE GENOMIC DNA]</scope>
    <source>
        <strain evidence="10">cv. CM334</strain>
    </source>
</reference>
<dbReference type="GO" id="GO:0005524">
    <property type="term" value="F:ATP binding"/>
    <property type="evidence" value="ECO:0007669"/>
    <property type="project" value="UniProtKB-KW"/>
</dbReference>
<dbReference type="Gramene" id="PHT61357">
    <property type="protein sequence ID" value="PHT61357"/>
    <property type="gene ID" value="T459_34802"/>
</dbReference>
<keyword evidence="2" id="KW-0677">Repeat</keyword>
<feature type="domain" description="Disease resistance N-terminal" evidence="8">
    <location>
        <begin position="19"/>
        <end position="68"/>
    </location>
</feature>
<comment type="caution">
    <text evidence="9">The sequence shown here is derived from an EMBL/GenBank/DDBJ whole genome shotgun (WGS) entry which is preliminary data.</text>
</comment>
<sequence length="289" mass="32495">DVVTGLGEVGGHFAWPSIVLSDAENKQASDPLVRKWLNKLQRAVDGAENLLEEVNYEALRLQVEGQHQNLVETSNQQVSDLNLSLSDDFFLNIEEKLEGTIKKLEVLKRKIGDLGLQKYFDSEQLIDCLLSNDANGKKLTVVPIVGMGGLGKTTLAKAAYNDKMLLQEIDSFDSKDDNNLNWLQAKLKEKLNGKRFLIVLDDMWNDNYERWDELRSLFVQGAAGNNRDPKEHPKLEEVGKQIADKCKGLPLALKAVAESCQTVFVILLKLLLKLKVGTEFYTRSSDETY</sequence>
<evidence type="ECO:0000256" key="3">
    <source>
        <dbReference type="ARBA" id="ARBA00022741"/>
    </source>
</evidence>
<dbReference type="InterPro" id="IPR042197">
    <property type="entry name" value="Apaf_helical"/>
</dbReference>
<dbReference type="PANTHER" id="PTHR36766">
    <property type="entry name" value="PLANT BROAD-SPECTRUM MILDEW RESISTANCE PROTEIN RPW8"/>
    <property type="match status" value="1"/>
</dbReference>
<dbReference type="InterPro" id="IPR027417">
    <property type="entry name" value="P-loop_NTPase"/>
</dbReference>
<gene>
    <name evidence="9" type="ORF">T459_34802</name>
</gene>
<proteinExistence type="predicted"/>
<evidence type="ECO:0000259" key="7">
    <source>
        <dbReference type="Pfam" id="PF00931"/>
    </source>
</evidence>
<dbReference type="GO" id="GO:0006952">
    <property type="term" value="P:defense response"/>
    <property type="evidence" value="ECO:0007669"/>
    <property type="project" value="UniProtKB-KW"/>
</dbReference>
<evidence type="ECO:0000256" key="2">
    <source>
        <dbReference type="ARBA" id="ARBA00022737"/>
    </source>
</evidence>
<dbReference type="Gene3D" id="3.40.50.300">
    <property type="entry name" value="P-loop containing nucleotide triphosphate hydrolases"/>
    <property type="match status" value="1"/>
</dbReference>
<keyword evidence="1" id="KW-0433">Leucine-rich repeat</keyword>
<dbReference type="Gene3D" id="1.10.8.430">
    <property type="entry name" value="Helical domain of apoptotic protease-activating factors"/>
    <property type="match status" value="1"/>
</dbReference>
<protein>
    <recommendedName>
        <fullName evidence="11">Disease resistance RPP13-like protein 1</fullName>
    </recommendedName>
</protein>